<dbReference type="InterPro" id="IPR036465">
    <property type="entry name" value="vWFA_dom_sf"/>
</dbReference>
<proteinExistence type="predicted"/>
<dbReference type="PANTHER" id="PTHR43473">
    <property type="entry name" value="MAGNESIUM-CHELATASE SUBUNIT CHLD, CHLOROPLASTIC"/>
    <property type="match status" value="1"/>
</dbReference>
<dbReference type="EMBL" id="CP060714">
    <property type="protein sequence ID" value="QNN59521.1"/>
    <property type="molecule type" value="Genomic_DNA"/>
</dbReference>
<protein>
    <submittedName>
        <fullName evidence="1">Magnesium chelatase</fullName>
    </submittedName>
</protein>
<dbReference type="Proteomes" id="UP000515811">
    <property type="component" value="Chromosome"/>
</dbReference>
<name>A0A7G9RV96_9BURK</name>
<dbReference type="PANTHER" id="PTHR43473:SF2">
    <property type="entry name" value="MAGNESIUM-CHELATASE SUBUNIT CHLD, CHLOROPLASTIC"/>
    <property type="match status" value="1"/>
</dbReference>
<dbReference type="KEGG" id="drg:H9K76_08480"/>
<dbReference type="AlphaFoldDB" id="A0A7G9RV96"/>
<evidence type="ECO:0000313" key="2">
    <source>
        <dbReference type="Proteomes" id="UP000515811"/>
    </source>
</evidence>
<sequence>MVTSGALARAKGVLLGLLEEAYQRREQVALICFGGAGVELRLPPSRAAHWNEEWVAPIGGGGGTPLVQALGAADGLLRMQALRLAALQGWLWLMTDARTRERPARPAYADEIRILDFESSRAPLRRAQQLAQDWRAHYQPVSA</sequence>
<organism evidence="1 2">
    <name type="scientific">Diaphorobacter ruginosibacter</name>
    <dbReference type="NCBI Taxonomy" id="1715720"/>
    <lineage>
        <taxon>Bacteria</taxon>
        <taxon>Pseudomonadati</taxon>
        <taxon>Pseudomonadota</taxon>
        <taxon>Betaproteobacteria</taxon>
        <taxon>Burkholderiales</taxon>
        <taxon>Comamonadaceae</taxon>
        <taxon>Diaphorobacter</taxon>
    </lineage>
</organism>
<gene>
    <name evidence="1" type="ORF">H9K76_08480</name>
</gene>
<dbReference type="SUPFAM" id="SSF53300">
    <property type="entry name" value="vWA-like"/>
    <property type="match status" value="1"/>
</dbReference>
<keyword evidence="2" id="KW-1185">Reference proteome</keyword>
<evidence type="ECO:0000313" key="1">
    <source>
        <dbReference type="EMBL" id="QNN59521.1"/>
    </source>
</evidence>
<accession>A0A7G9RV96</accession>
<reference evidence="1 2" key="1">
    <citation type="submission" date="2020-08" db="EMBL/GenBank/DDBJ databases">
        <title>Genome sequence of Diaphorobacter ruginosibacter DSM 27467T.</title>
        <authorList>
            <person name="Hyun D.-W."/>
            <person name="Bae J.-W."/>
        </authorList>
    </citation>
    <scope>NUCLEOTIDE SEQUENCE [LARGE SCALE GENOMIC DNA]</scope>
    <source>
        <strain evidence="1 2">DSM 27467</strain>
    </source>
</reference>